<keyword evidence="2" id="KW-0472">Membrane</keyword>
<accession>A0A5C4J1B1</accession>
<keyword evidence="2" id="KW-0812">Transmembrane</keyword>
<evidence type="ECO:0000313" key="4">
    <source>
        <dbReference type="Proteomes" id="UP000309174"/>
    </source>
</evidence>
<feature type="transmembrane region" description="Helical" evidence="2">
    <location>
        <begin position="6"/>
        <end position="25"/>
    </location>
</feature>
<dbReference type="EMBL" id="VCKW01000336">
    <property type="protein sequence ID" value="TMQ90034.1"/>
    <property type="molecule type" value="Genomic_DNA"/>
</dbReference>
<evidence type="ECO:0000313" key="3">
    <source>
        <dbReference type="EMBL" id="TMQ90034.1"/>
    </source>
</evidence>
<name>A0A5C4J1B1_9ACTN</name>
<gene>
    <name evidence="3" type="ORF">ETD83_37240</name>
</gene>
<comment type="caution">
    <text evidence="3">The sequence shown here is derived from an EMBL/GenBank/DDBJ whole genome shotgun (WGS) entry which is preliminary data.</text>
</comment>
<keyword evidence="2" id="KW-1133">Transmembrane helix</keyword>
<evidence type="ECO:0000256" key="1">
    <source>
        <dbReference type="SAM" id="MobiDB-lite"/>
    </source>
</evidence>
<proteinExistence type="predicted"/>
<feature type="region of interest" description="Disordered" evidence="1">
    <location>
        <begin position="31"/>
        <end position="103"/>
    </location>
</feature>
<keyword evidence="4" id="KW-1185">Reference proteome</keyword>
<dbReference type="AlphaFoldDB" id="A0A5C4J1B1"/>
<sequence>MTSYIVVFGLIVVVVLVVVLVALGLRASRAGRDDDDWMDDEPQQPRVRRGVQPQDEMGGPEGYGYNDGYDAGYDNGYDRQGMPEPAIDRRVAGGGPLAAPTGG</sequence>
<feature type="compositionally biased region" description="Gly residues" evidence="1">
    <location>
        <begin position="92"/>
        <end position="103"/>
    </location>
</feature>
<feature type="compositionally biased region" description="Low complexity" evidence="1">
    <location>
        <begin position="63"/>
        <end position="75"/>
    </location>
</feature>
<protein>
    <submittedName>
        <fullName evidence="3">Uncharacterized protein</fullName>
    </submittedName>
</protein>
<reference evidence="3 4" key="1">
    <citation type="submission" date="2019-05" db="EMBL/GenBank/DDBJ databases">
        <title>Draft genome sequence of Actinomadura sp. 14C53.</title>
        <authorList>
            <person name="Saricaoglu S."/>
            <person name="Isik K."/>
        </authorList>
    </citation>
    <scope>NUCLEOTIDE SEQUENCE [LARGE SCALE GENOMIC DNA]</scope>
    <source>
        <strain evidence="3 4">14C53</strain>
    </source>
</reference>
<feature type="compositionally biased region" description="Acidic residues" evidence="1">
    <location>
        <begin position="33"/>
        <end position="42"/>
    </location>
</feature>
<dbReference type="Proteomes" id="UP000309174">
    <property type="component" value="Unassembled WGS sequence"/>
</dbReference>
<feature type="non-terminal residue" evidence="3">
    <location>
        <position position="103"/>
    </location>
</feature>
<evidence type="ECO:0000256" key="2">
    <source>
        <dbReference type="SAM" id="Phobius"/>
    </source>
</evidence>
<organism evidence="3 4">
    <name type="scientific">Actinomadura soli</name>
    <dbReference type="NCBI Taxonomy" id="2508997"/>
    <lineage>
        <taxon>Bacteria</taxon>
        <taxon>Bacillati</taxon>
        <taxon>Actinomycetota</taxon>
        <taxon>Actinomycetes</taxon>
        <taxon>Streptosporangiales</taxon>
        <taxon>Thermomonosporaceae</taxon>
        <taxon>Actinomadura</taxon>
    </lineage>
</organism>